<dbReference type="OrthoDB" id="429895at2759"/>
<gene>
    <name evidence="2" type="ORF">FOL47_001588</name>
</gene>
<comment type="caution">
    <text evidence="2">The sequence shown here is derived from an EMBL/GenBank/DDBJ whole genome shotgun (WGS) entry which is preliminary data.</text>
</comment>
<organism evidence="2 3">
    <name type="scientific">Perkinsus chesapeaki</name>
    <name type="common">Clam parasite</name>
    <name type="synonym">Perkinsus andrewsi</name>
    <dbReference type="NCBI Taxonomy" id="330153"/>
    <lineage>
        <taxon>Eukaryota</taxon>
        <taxon>Sar</taxon>
        <taxon>Alveolata</taxon>
        <taxon>Perkinsozoa</taxon>
        <taxon>Perkinsea</taxon>
        <taxon>Perkinsida</taxon>
        <taxon>Perkinsidae</taxon>
        <taxon>Perkinsus</taxon>
    </lineage>
</organism>
<reference evidence="2 3" key="1">
    <citation type="submission" date="2020-04" db="EMBL/GenBank/DDBJ databases">
        <title>Perkinsus chesapeaki whole genome sequence.</title>
        <authorList>
            <person name="Bogema D.R."/>
        </authorList>
    </citation>
    <scope>NUCLEOTIDE SEQUENCE [LARGE SCALE GENOMIC DNA]</scope>
    <source>
        <strain evidence="2">ATCC PRA-425</strain>
    </source>
</reference>
<keyword evidence="3" id="KW-1185">Reference proteome</keyword>
<sequence length="543" mass="61452">MIEPRSVLAVYFRSVEERSYSVDIPNSVKQAIIGFIGIPTLSLDCPKEELILYDSSLQPLLVNARKVYDINKGRQGWYLRQMLRTAADALDDIALELGVVGHAFCHDKLTSRLAILAGEEGSAELKIFDLRHMSLVKTWKVYFIPVEPQQDHFNIKMALVGECVYVAFVRPNAYCELRFLRLDHNLDTLKALPAWSYAFSSPHPKQGKGPYFWNRRKILELFPVRGVAGIPAAITFATTYSNVKGLTLTQRKDIWMSLQPVMVVKPTYRVAVSLKIPECSSDNDEVENTSDENKRPKSCPHAGKGTSVGVEEDTDMIKEKQLSLLRNQSNVELLTTPQRDQFDAFVAKCTGPWKDDFVNYPATEEDIAIHPDVYDFEHAGYVCRLRRTPYYAWQGFLYIDESHPLYNSKLLDLLNRNPPFDVHGGITGFSEGCVSFDCNHAMLDITPFEPFTKTDEMQKIIGTFANSMRRRVESDGEGDIEVDVDPASLIPPPFFRQTVPGLSADGSGRPRRSYKAYSFARRNLCNLAEQFRAVAKEQPLVDI</sequence>
<dbReference type="AlphaFoldDB" id="A0A7J6MID6"/>
<protein>
    <submittedName>
        <fullName evidence="2">Uncharacterized protein</fullName>
    </submittedName>
</protein>
<evidence type="ECO:0000313" key="2">
    <source>
        <dbReference type="EMBL" id="KAF4671244.1"/>
    </source>
</evidence>
<accession>A0A7J6MID6</accession>
<dbReference type="EMBL" id="JAAPAO010000139">
    <property type="protein sequence ID" value="KAF4671244.1"/>
    <property type="molecule type" value="Genomic_DNA"/>
</dbReference>
<feature type="region of interest" description="Disordered" evidence="1">
    <location>
        <begin position="281"/>
        <end position="310"/>
    </location>
</feature>
<dbReference type="Proteomes" id="UP000591131">
    <property type="component" value="Unassembled WGS sequence"/>
</dbReference>
<name>A0A7J6MID6_PERCH</name>
<proteinExistence type="predicted"/>
<feature type="compositionally biased region" description="Acidic residues" evidence="1">
    <location>
        <begin position="281"/>
        <end position="290"/>
    </location>
</feature>
<evidence type="ECO:0000256" key="1">
    <source>
        <dbReference type="SAM" id="MobiDB-lite"/>
    </source>
</evidence>
<evidence type="ECO:0000313" key="3">
    <source>
        <dbReference type="Proteomes" id="UP000591131"/>
    </source>
</evidence>